<dbReference type="EMBL" id="BNJK01000002">
    <property type="protein sequence ID" value="GHO99166.1"/>
    <property type="molecule type" value="Genomic_DNA"/>
</dbReference>
<dbReference type="PANTHER" id="PTHR45566:SF2">
    <property type="entry name" value="NARL SUBFAMILY"/>
    <property type="match status" value="1"/>
</dbReference>
<dbReference type="SUPFAM" id="SSF52172">
    <property type="entry name" value="CheY-like"/>
    <property type="match status" value="1"/>
</dbReference>
<dbReference type="CDD" id="cd17535">
    <property type="entry name" value="REC_NarL-like"/>
    <property type="match status" value="1"/>
</dbReference>
<dbReference type="PROSITE" id="PS50110">
    <property type="entry name" value="RESPONSE_REGULATORY"/>
    <property type="match status" value="1"/>
</dbReference>
<reference evidence="3" key="1">
    <citation type="submission" date="2020-10" db="EMBL/GenBank/DDBJ databases">
        <title>Taxonomic study of unclassified bacteria belonging to the class Ktedonobacteria.</title>
        <authorList>
            <person name="Yabe S."/>
            <person name="Wang C.M."/>
            <person name="Zheng Y."/>
            <person name="Sakai Y."/>
            <person name="Cavaletti L."/>
            <person name="Monciardini P."/>
            <person name="Donadio S."/>
        </authorList>
    </citation>
    <scope>NUCLEOTIDE SEQUENCE</scope>
    <source>
        <strain evidence="3">ID150040</strain>
    </source>
</reference>
<keyword evidence="4" id="KW-1185">Reference proteome</keyword>
<dbReference type="RefSeq" id="WP_220209820.1">
    <property type="nucleotide sequence ID" value="NZ_BNJK01000002.1"/>
</dbReference>
<dbReference type="AlphaFoldDB" id="A0A8J3J047"/>
<dbReference type="InterPro" id="IPR051015">
    <property type="entry name" value="EvgA-like"/>
</dbReference>
<dbReference type="Gene3D" id="3.40.50.2300">
    <property type="match status" value="1"/>
</dbReference>
<dbReference type="SMART" id="SM00448">
    <property type="entry name" value="REC"/>
    <property type="match status" value="1"/>
</dbReference>
<dbReference type="InterPro" id="IPR058245">
    <property type="entry name" value="NreC/VraR/RcsB-like_REC"/>
</dbReference>
<dbReference type="InterPro" id="IPR001789">
    <property type="entry name" value="Sig_transdc_resp-reg_receiver"/>
</dbReference>
<protein>
    <recommendedName>
        <fullName evidence="2">Response regulatory domain-containing protein</fullName>
    </recommendedName>
</protein>
<dbReference type="InterPro" id="IPR011006">
    <property type="entry name" value="CheY-like_superfamily"/>
</dbReference>
<feature type="domain" description="Response regulatory" evidence="2">
    <location>
        <begin position="3"/>
        <end position="119"/>
    </location>
</feature>
<dbReference type="GO" id="GO:0000160">
    <property type="term" value="P:phosphorelay signal transduction system"/>
    <property type="evidence" value="ECO:0007669"/>
    <property type="project" value="InterPro"/>
</dbReference>
<keyword evidence="1" id="KW-0597">Phosphoprotein</keyword>
<organism evidence="3 4">
    <name type="scientific">Reticulibacter mediterranei</name>
    <dbReference type="NCBI Taxonomy" id="2778369"/>
    <lineage>
        <taxon>Bacteria</taxon>
        <taxon>Bacillati</taxon>
        <taxon>Chloroflexota</taxon>
        <taxon>Ktedonobacteria</taxon>
        <taxon>Ktedonobacterales</taxon>
        <taxon>Reticulibacteraceae</taxon>
        <taxon>Reticulibacter</taxon>
    </lineage>
</organism>
<feature type="modified residue" description="4-aspartylphosphate" evidence="1">
    <location>
        <position position="54"/>
    </location>
</feature>
<dbReference type="Pfam" id="PF00072">
    <property type="entry name" value="Response_reg"/>
    <property type="match status" value="1"/>
</dbReference>
<accession>A0A8J3J047</accession>
<gene>
    <name evidence="3" type="ORF">KSF_092140</name>
</gene>
<proteinExistence type="predicted"/>
<dbReference type="Proteomes" id="UP000597444">
    <property type="component" value="Unassembled WGS sequence"/>
</dbReference>
<comment type="caution">
    <text evidence="3">The sequence shown here is derived from an EMBL/GenBank/DDBJ whole genome shotgun (WGS) entry which is preliminary data.</text>
</comment>
<name>A0A8J3J047_9CHLR</name>
<evidence type="ECO:0000313" key="4">
    <source>
        <dbReference type="Proteomes" id="UP000597444"/>
    </source>
</evidence>
<dbReference type="PANTHER" id="PTHR45566">
    <property type="entry name" value="HTH-TYPE TRANSCRIPTIONAL REGULATOR YHJB-RELATED"/>
    <property type="match status" value="1"/>
</dbReference>
<sequence length="129" mass="14068">MITLLLVEDEQTVRQALKMRIALEADMQVIGEASTGREALLQAQQLQPDVVLMDVQLPDTDGFALTTSIHSIVPCSKIVMLSIYGDTSTRARAQQVGAASFIEKQQPTEQLLSAIRAAVLVQEDQDTNS</sequence>
<evidence type="ECO:0000259" key="2">
    <source>
        <dbReference type="PROSITE" id="PS50110"/>
    </source>
</evidence>
<evidence type="ECO:0000256" key="1">
    <source>
        <dbReference type="PROSITE-ProRule" id="PRU00169"/>
    </source>
</evidence>
<evidence type="ECO:0000313" key="3">
    <source>
        <dbReference type="EMBL" id="GHO99166.1"/>
    </source>
</evidence>